<feature type="region of interest" description="Disordered" evidence="1">
    <location>
        <begin position="56"/>
        <end position="78"/>
    </location>
</feature>
<evidence type="ECO:0000313" key="3">
    <source>
        <dbReference type="Proteomes" id="UP001054252"/>
    </source>
</evidence>
<accession>A0AAV5HK30</accession>
<keyword evidence="3" id="KW-1185">Reference proteome</keyword>
<protein>
    <submittedName>
        <fullName evidence="2">Uncharacterized protein</fullName>
    </submittedName>
</protein>
<evidence type="ECO:0000313" key="2">
    <source>
        <dbReference type="EMBL" id="GKU86802.1"/>
    </source>
</evidence>
<dbReference type="Proteomes" id="UP001054252">
    <property type="component" value="Unassembled WGS sequence"/>
</dbReference>
<dbReference type="EMBL" id="BPVZ01000001">
    <property type="protein sequence ID" value="GKU86802.1"/>
    <property type="molecule type" value="Genomic_DNA"/>
</dbReference>
<comment type="caution">
    <text evidence="2">The sequence shown here is derived from an EMBL/GenBank/DDBJ whole genome shotgun (WGS) entry which is preliminary data.</text>
</comment>
<sequence>MGFFSGDHSFFLEAAGEHLHSPCLAPVAGSKPSISSSPTPFHVKPTFQTIPVAQHDPRRRVSIGTGERKARFTNQQWR</sequence>
<name>A0AAV5HK30_9ROSI</name>
<gene>
    <name evidence="2" type="ORF">SLEP1_g1278</name>
</gene>
<evidence type="ECO:0000256" key="1">
    <source>
        <dbReference type="SAM" id="MobiDB-lite"/>
    </source>
</evidence>
<reference evidence="2 3" key="1">
    <citation type="journal article" date="2021" name="Commun. Biol.">
        <title>The genome of Shorea leprosula (Dipterocarpaceae) highlights the ecological relevance of drought in aseasonal tropical rainforests.</title>
        <authorList>
            <person name="Ng K.K.S."/>
            <person name="Kobayashi M.J."/>
            <person name="Fawcett J.A."/>
            <person name="Hatakeyama M."/>
            <person name="Paape T."/>
            <person name="Ng C.H."/>
            <person name="Ang C.C."/>
            <person name="Tnah L.H."/>
            <person name="Lee C.T."/>
            <person name="Nishiyama T."/>
            <person name="Sese J."/>
            <person name="O'Brien M.J."/>
            <person name="Copetti D."/>
            <person name="Mohd Noor M.I."/>
            <person name="Ong R.C."/>
            <person name="Putra M."/>
            <person name="Sireger I.Z."/>
            <person name="Indrioko S."/>
            <person name="Kosugi Y."/>
            <person name="Izuno A."/>
            <person name="Isagi Y."/>
            <person name="Lee S.L."/>
            <person name="Shimizu K.K."/>
        </authorList>
    </citation>
    <scope>NUCLEOTIDE SEQUENCE [LARGE SCALE GENOMIC DNA]</scope>
    <source>
        <strain evidence="2">214</strain>
    </source>
</reference>
<dbReference type="AlphaFoldDB" id="A0AAV5HK30"/>
<proteinExistence type="predicted"/>
<organism evidence="2 3">
    <name type="scientific">Rubroshorea leprosula</name>
    <dbReference type="NCBI Taxonomy" id="152421"/>
    <lineage>
        <taxon>Eukaryota</taxon>
        <taxon>Viridiplantae</taxon>
        <taxon>Streptophyta</taxon>
        <taxon>Embryophyta</taxon>
        <taxon>Tracheophyta</taxon>
        <taxon>Spermatophyta</taxon>
        <taxon>Magnoliopsida</taxon>
        <taxon>eudicotyledons</taxon>
        <taxon>Gunneridae</taxon>
        <taxon>Pentapetalae</taxon>
        <taxon>rosids</taxon>
        <taxon>malvids</taxon>
        <taxon>Malvales</taxon>
        <taxon>Dipterocarpaceae</taxon>
        <taxon>Rubroshorea</taxon>
    </lineage>
</organism>